<evidence type="ECO:0000313" key="4">
    <source>
        <dbReference type="Proteomes" id="UP001589610"/>
    </source>
</evidence>
<dbReference type="InterPro" id="IPR032465">
    <property type="entry name" value="ACMSD"/>
</dbReference>
<evidence type="ECO:0000256" key="1">
    <source>
        <dbReference type="ARBA" id="ARBA00023239"/>
    </source>
</evidence>
<organism evidence="3 4">
    <name type="scientific">Streptosporangium vulgare</name>
    <dbReference type="NCBI Taxonomy" id="46190"/>
    <lineage>
        <taxon>Bacteria</taxon>
        <taxon>Bacillati</taxon>
        <taxon>Actinomycetota</taxon>
        <taxon>Actinomycetes</taxon>
        <taxon>Streptosporangiales</taxon>
        <taxon>Streptosporangiaceae</taxon>
        <taxon>Streptosporangium</taxon>
    </lineage>
</organism>
<evidence type="ECO:0000259" key="2">
    <source>
        <dbReference type="Pfam" id="PF04909"/>
    </source>
</evidence>
<dbReference type="PANTHER" id="PTHR21240:SF30">
    <property type="entry name" value="AMIDOHYDROLASE-RELATED DOMAIN-CONTAINING PROTEIN-RELATED"/>
    <property type="match status" value="1"/>
</dbReference>
<dbReference type="InterPro" id="IPR032466">
    <property type="entry name" value="Metal_Hydrolase"/>
</dbReference>
<evidence type="ECO:0000313" key="3">
    <source>
        <dbReference type="EMBL" id="MFB9681767.1"/>
    </source>
</evidence>
<proteinExistence type="predicted"/>
<gene>
    <name evidence="3" type="ORF">ACFFRH_40365</name>
</gene>
<comment type="caution">
    <text evidence="3">The sequence shown here is derived from an EMBL/GenBank/DDBJ whole genome shotgun (WGS) entry which is preliminary data.</text>
</comment>
<sequence length="360" mass="38603">MSEDTATARRVIGVEEHAWTPELRRALLRWGGDATVNKMSSRGEVNLRLLDVGEERQARMDASGVAMEVLSITTPGTQPLPPQVAVPLAREANDVLADAVRRRPDRFAAFATLPTSDPQAAAAELERAVTGLGHVGAMLFPRTGEIFLDHASFRPVFEAAAHLGVPLYIHPAMPPRKLIDTAYSGFDEMTGLLLSTGGWGWHSEAGLATLRLILAGTLDRHPDLQIILGHWGEMLVPFADRADLLSTAAPHLQRRVLDYITGNLAVTAGGLYSHRMLSAAVDVLGPDRIMFGADSPYGAPTTGDGQEHRGLGGVDSRGAFGGPGGARAFVDHAPLDERGRDKLGHLNAERILRLPRPATS</sequence>
<dbReference type="EMBL" id="JBHMBS010000038">
    <property type="protein sequence ID" value="MFB9681767.1"/>
    <property type="molecule type" value="Genomic_DNA"/>
</dbReference>
<keyword evidence="4" id="KW-1185">Reference proteome</keyword>
<dbReference type="Pfam" id="PF04909">
    <property type="entry name" value="Amidohydro_2"/>
    <property type="match status" value="1"/>
</dbReference>
<dbReference type="InterPro" id="IPR006680">
    <property type="entry name" value="Amidohydro-rel"/>
</dbReference>
<accession>A0ABV5TRX7</accession>
<name>A0ABV5TRX7_9ACTN</name>
<keyword evidence="1" id="KW-0456">Lyase</keyword>
<reference evidence="3 4" key="1">
    <citation type="submission" date="2024-09" db="EMBL/GenBank/DDBJ databases">
        <authorList>
            <person name="Sun Q."/>
            <person name="Mori K."/>
        </authorList>
    </citation>
    <scope>NUCLEOTIDE SEQUENCE [LARGE SCALE GENOMIC DNA]</scope>
    <source>
        <strain evidence="3 4">JCM 3028</strain>
    </source>
</reference>
<dbReference type="PANTHER" id="PTHR21240">
    <property type="entry name" value="2-AMINO-3-CARBOXYLMUCONATE-6-SEMIALDEHYDE DECARBOXYLASE"/>
    <property type="match status" value="1"/>
</dbReference>
<protein>
    <submittedName>
        <fullName evidence="3">Amidohydrolase family protein</fullName>
    </submittedName>
</protein>
<dbReference type="Gene3D" id="3.20.20.140">
    <property type="entry name" value="Metal-dependent hydrolases"/>
    <property type="match status" value="1"/>
</dbReference>
<dbReference type="RefSeq" id="WP_344746082.1">
    <property type="nucleotide sequence ID" value="NZ_BAAAWW010000083.1"/>
</dbReference>
<dbReference type="SUPFAM" id="SSF51556">
    <property type="entry name" value="Metallo-dependent hydrolases"/>
    <property type="match status" value="1"/>
</dbReference>
<dbReference type="Proteomes" id="UP001589610">
    <property type="component" value="Unassembled WGS sequence"/>
</dbReference>
<feature type="domain" description="Amidohydrolase-related" evidence="2">
    <location>
        <begin position="55"/>
        <end position="354"/>
    </location>
</feature>